<dbReference type="AlphaFoldDB" id="A0A1F7J7I4"/>
<name>A0A1F7J7I4_9BACT</name>
<comment type="caution">
    <text evidence="1">The sequence shown here is derived from an EMBL/GenBank/DDBJ whole genome shotgun (WGS) entry which is preliminary data.</text>
</comment>
<protein>
    <submittedName>
        <fullName evidence="1">Uncharacterized protein</fullName>
    </submittedName>
</protein>
<evidence type="ECO:0000313" key="2">
    <source>
        <dbReference type="Proteomes" id="UP000178914"/>
    </source>
</evidence>
<reference evidence="1 2" key="1">
    <citation type="journal article" date="2016" name="Nat. Commun.">
        <title>Thousands of microbial genomes shed light on interconnected biogeochemical processes in an aquifer system.</title>
        <authorList>
            <person name="Anantharaman K."/>
            <person name="Brown C.T."/>
            <person name="Hug L.A."/>
            <person name="Sharon I."/>
            <person name="Castelle C.J."/>
            <person name="Probst A.J."/>
            <person name="Thomas B.C."/>
            <person name="Singh A."/>
            <person name="Wilkins M.J."/>
            <person name="Karaoz U."/>
            <person name="Brodie E.L."/>
            <person name="Williams K.H."/>
            <person name="Hubbard S.S."/>
            <person name="Banfield J.F."/>
        </authorList>
    </citation>
    <scope>NUCLEOTIDE SEQUENCE [LARGE SCALE GENOMIC DNA]</scope>
</reference>
<accession>A0A1F7J7I4</accession>
<evidence type="ECO:0000313" key="1">
    <source>
        <dbReference type="EMBL" id="OGK51567.1"/>
    </source>
</evidence>
<sequence>MDLGEPLDCLEVPASTFKLPLDSGEIAVVCLHNLLEDGVVKLELKLPHPSDIIGADCEDGVGRGLKDGSLYPWVLSCWDVTVTCLVETNQVNHGEPSFRGVGQSRSQPDVWKVRDEGFQPLVDRLPTAVVEAVQSCQLTSTAACYDAAAILALNSAEKPVLLALNQRHSIDGVKLAIRGEKKKLLRVDRPDAPDNTRSFHALHTHWCNGLLGQCNPRRGQHQQGEDGTQCCEEFPRHVFPPVDGDKVCTSSSNLRCLRVCTLNRMLYILS</sequence>
<proteinExistence type="predicted"/>
<gene>
    <name evidence="1" type="ORF">A3B02_01510</name>
</gene>
<dbReference type="EMBL" id="MGAS01000023">
    <property type="protein sequence ID" value="OGK51567.1"/>
    <property type="molecule type" value="Genomic_DNA"/>
</dbReference>
<organism evidence="1 2">
    <name type="scientific">Candidatus Roizmanbacteria bacterium RIFCSPLOWO2_01_FULL_42_14</name>
    <dbReference type="NCBI Taxonomy" id="1802068"/>
    <lineage>
        <taxon>Bacteria</taxon>
        <taxon>Candidatus Roizmaniibacteriota</taxon>
    </lineage>
</organism>
<dbReference type="Proteomes" id="UP000178914">
    <property type="component" value="Unassembled WGS sequence"/>
</dbReference>